<organism evidence="9 10">
    <name type="scientific">Crassaminicella indica</name>
    <dbReference type="NCBI Taxonomy" id="2855394"/>
    <lineage>
        <taxon>Bacteria</taxon>
        <taxon>Bacillati</taxon>
        <taxon>Bacillota</taxon>
        <taxon>Clostridia</taxon>
        <taxon>Eubacteriales</taxon>
        <taxon>Clostridiaceae</taxon>
        <taxon>Crassaminicella</taxon>
    </lineage>
</organism>
<dbReference type="EMBL" id="CP078093">
    <property type="protein sequence ID" value="QXM05948.1"/>
    <property type="molecule type" value="Genomic_DNA"/>
</dbReference>
<evidence type="ECO:0000256" key="6">
    <source>
        <dbReference type="ARBA" id="ARBA00034125"/>
    </source>
</evidence>
<dbReference type="PANTHER" id="PTHR34390:SF2">
    <property type="entry name" value="SUCCINATE TRANSPORTER SUBUNIT YJJP-RELATED"/>
    <property type="match status" value="1"/>
</dbReference>
<feature type="transmembrane region" description="Helical" evidence="7">
    <location>
        <begin position="173"/>
        <end position="193"/>
    </location>
</feature>
<dbReference type="PANTHER" id="PTHR34390">
    <property type="entry name" value="UPF0442 PROTEIN YJJB-RELATED"/>
    <property type="match status" value="1"/>
</dbReference>
<evidence type="ECO:0000256" key="7">
    <source>
        <dbReference type="SAM" id="Phobius"/>
    </source>
</evidence>
<accession>A0ABX8RA69</accession>
<evidence type="ECO:0000256" key="4">
    <source>
        <dbReference type="ARBA" id="ARBA00022989"/>
    </source>
</evidence>
<keyword evidence="2" id="KW-1003">Cell membrane</keyword>
<name>A0ABX8RA69_9CLOT</name>
<feature type="transmembrane region" description="Helical" evidence="7">
    <location>
        <begin position="199"/>
        <end position="220"/>
    </location>
</feature>
<evidence type="ECO:0000313" key="10">
    <source>
        <dbReference type="Proteomes" id="UP000886818"/>
    </source>
</evidence>
<evidence type="ECO:0000259" key="8">
    <source>
        <dbReference type="Pfam" id="PF06738"/>
    </source>
</evidence>
<dbReference type="Pfam" id="PF06738">
    <property type="entry name" value="ThrE"/>
    <property type="match status" value="1"/>
</dbReference>
<comment type="similarity">
    <text evidence="6">Belongs to the ThrE exporter (TC 2.A.79) family.</text>
</comment>
<dbReference type="Proteomes" id="UP000886818">
    <property type="component" value="Chromosome"/>
</dbReference>
<dbReference type="RefSeq" id="WP_218282645.1">
    <property type="nucleotide sequence ID" value="NZ_CP078093.1"/>
</dbReference>
<evidence type="ECO:0000256" key="3">
    <source>
        <dbReference type="ARBA" id="ARBA00022692"/>
    </source>
</evidence>
<keyword evidence="4 7" id="KW-1133">Transmembrane helix</keyword>
<feature type="transmembrane region" description="Helical" evidence="7">
    <location>
        <begin position="232"/>
        <end position="255"/>
    </location>
</feature>
<keyword evidence="5 7" id="KW-0472">Membrane</keyword>
<feature type="domain" description="Threonine/serine exporter-like N-terminal" evidence="8">
    <location>
        <begin position="11"/>
        <end position="251"/>
    </location>
</feature>
<reference evidence="9" key="1">
    <citation type="submission" date="2021-07" db="EMBL/GenBank/DDBJ databases">
        <title>Complete genome sequence of Crassaminicella sp. 143-21, isolated from a deep-sea hydrothermal vent.</title>
        <authorList>
            <person name="Li X."/>
        </authorList>
    </citation>
    <scope>NUCLEOTIDE SEQUENCE</scope>
    <source>
        <strain evidence="9">143-21</strain>
    </source>
</reference>
<proteinExistence type="inferred from homology"/>
<keyword evidence="3 7" id="KW-0812">Transmembrane</keyword>
<dbReference type="InterPro" id="IPR010619">
    <property type="entry name" value="ThrE-like_N"/>
</dbReference>
<keyword evidence="10" id="KW-1185">Reference proteome</keyword>
<dbReference type="InterPro" id="IPR050539">
    <property type="entry name" value="ThrE_Dicarb/AminoAcid_Exp"/>
</dbReference>
<protein>
    <submittedName>
        <fullName evidence="9">Threonine/serine exporter family protein</fullName>
    </submittedName>
</protein>
<evidence type="ECO:0000256" key="5">
    <source>
        <dbReference type="ARBA" id="ARBA00023136"/>
    </source>
</evidence>
<comment type="subcellular location">
    <subcellularLocation>
        <location evidence="1">Cell membrane</location>
        <topology evidence="1">Multi-pass membrane protein</topology>
    </subcellularLocation>
</comment>
<gene>
    <name evidence="9" type="ORF">KVH43_11385</name>
</gene>
<sequence length="259" mass="28341">MHSSMKNILALAIYAGEIMLKNGAETYRVEDTIIRICHAYNIPYVESFVTPTGIFVSVDNKNNDTEAFTFIKRIQFRSIDLNKISQVNNFSRKLATSYLSVEEGMNILKSIDTLPKYPRMLKIIGAGFASSFFGLLLGATYNDFFSSFFIALIIYIAVSFVDRLHSNLFIQNFIGGAIAALLAILSVNINLGINIDKIIISSIMILVPGVAITNAIRDYISGELLSGVARSAEAIIVAVSIAVGVGAVMNTWIYIFGGI</sequence>
<evidence type="ECO:0000313" key="9">
    <source>
        <dbReference type="EMBL" id="QXM05948.1"/>
    </source>
</evidence>
<evidence type="ECO:0000256" key="1">
    <source>
        <dbReference type="ARBA" id="ARBA00004651"/>
    </source>
</evidence>
<evidence type="ECO:0000256" key="2">
    <source>
        <dbReference type="ARBA" id="ARBA00022475"/>
    </source>
</evidence>